<reference evidence="2" key="1">
    <citation type="journal article" date="2017" name="Genome Biol.">
        <title>Comparative genomics reveals high biological diversity and specific adaptations in the industrially and medically important fungal genus Aspergillus.</title>
        <authorList>
            <person name="de Vries R.P."/>
            <person name="Riley R."/>
            <person name="Wiebenga A."/>
            <person name="Aguilar-Osorio G."/>
            <person name="Amillis S."/>
            <person name="Uchima C.A."/>
            <person name="Anderluh G."/>
            <person name="Asadollahi M."/>
            <person name="Askin M."/>
            <person name="Barry K."/>
            <person name="Battaglia E."/>
            <person name="Bayram O."/>
            <person name="Benocci T."/>
            <person name="Braus-Stromeyer S.A."/>
            <person name="Caldana C."/>
            <person name="Canovas D."/>
            <person name="Cerqueira G.C."/>
            <person name="Chen F."/>
            <person name="Chen W."/>
            <person name="Choi C."/>
            <person name="Clum A."/>
            <person name="Dos Santos R.A."/>
            <person name="Damasio A.R."/>
            <person name="Diallinas G."/>
            <person name="Emri T."/>
            <person name="Fekete E."/>
            <person name="Flipphi M."/>
            <person name="Freyberg S."/>
            <person name="Gallo A."/>
            <person name="Gournas C."/>
            <person name="Habgood R."/>
            <person name="Hainaut M."/>
            <person name="Harispe M.L."/>
            <person name="Henrissat B."/>
            <person name="Hilden K.S."/>
            <person name="Hope R."/>
            <person name="Hossain A."/>
            <person name="Karabika E."/>
            <person name="Karaffa L."/>
            <person name="Karanyi Z."/>
            <person name="Krasevec N."/>
            <person name="Kuo A."/>
            <person name="Kusch H."/>
            <person name="LaButti K."/>
            <person name="Lagendijk E.L."/>
            <person name="Lapidus A."/>
            <person name="Levasseur A."/>
            <person name="Lindquist E."/>
            <person name="Lipzen A."/>
            <person name="Logrieco A.F."/>
            <person name="MacCabe A."/>
            <person name="Maekelae M.R."/>
            <person name="Malavazi I."/>
            <person name="Melin P."/>
            <person name="Meyer V."/>
            <person name="Mielnichuk N."/>
            <person name="Miskei M."/>
            <person name="Molnar A.P."/>
            <person name="Mule G."/>
            <person name="Ngan C.Y."/>
            <person name="Orejas M."/>
            <person name="Orosz E."/>
            <person name="Ouedraogo J.P."/>
            <person name="Overkamp K.M."/>
            <person name="Park H.-S."/>
            <person name="Perrone G."/>
            <person name="Piumi F."/>
            <person name="Punt P.J."/>
            <person name="Ram A.F."/>
            <person name="Ramon A."/>
            <person name="Rauscher S."/>
            <person name="Record E."/>
            <person name="Riano-Pachon D.M."/>
            <person name="Robert V."/>
            <person name="Roehrig J."/>
            <person name="Ruller R."/>
            <person name="Salamov A."/>
            <person name="Salih N.S."/>
            <person name="Samson R.A."/>
            <person name="Sandor E."/>
            <person name="Sanguinetti M."/>
            <person name="Schuetze T."/>
            <person name="Sepcic K."/>
            <person name="Shelest E."/>
            <person name="Sherlock G."/>
            <person name="Sophianopoulou V."/>
            <person name="Squina F.M."/>
            <person name="Sun H."/>
            <person name="Susca A."/>
            <person name="Todd R.B."/>
            <person name="Tsang A."/>
            <person name="Unkles S.E."/>
            <person name="van de Wiele N."/>
            <person name="van Rossen-Uffink D."/>
            <person name="Oliveira J.V."/>
            <person name="Vesth T.C."/>
            <person name="Visser J."/>
            <person name="Yu J.-H."/>
            <person name="Zhou M."/>
            <person name="Andersen M.R."/>
            <person name="Archer D.B."/>
            <person name="Baker S.E."/>
            <person name="Benoit I."/>
            <person name="Brakhage A.A."/>
            <person name="Braus G.H."/>
            <person name="Fischer R."/>
            <person name="Frisvad J.C."/>
            <person name="Goldman G.H."/>
            <person name="Houbraken J."/>
            <person name="Oakley B."/>
            <person name="Pocsi I."/>
            <person name="Scazzocchio C."/>
            <person name="Seiboth B."/>
            <person name="vanKuyk P.A."/>
            <person name="Wortman J."/>
            <person name="Dyer P.S."/>
            <person name="Grigoriev I.V."/>
        </authorList>
    </citation>
    <scope>NUCLEOTIDE SEQUENCE [LARGE SCALE GENOMIC DNA]</scope>
    <source>
        <strain evidence="2">CBS 593.65</strain>
    </source>
</reference>
<dbReference type="VEuPathDB" id="FungiDB:ASPSYDRAFT_421863"/>
<dbReference type="EMBL" id="KV878592">
    <property type="protein sequence ID" value="OJJ55700.1"/>
    <property type="molecule type" value="Genomic_DNA"/>
</dbReference>
<gene>
    <name evidence="1" type="ORF">ASPSYDRAFT_421863</name>
</gene>
<dbReference type="RefSeq" id="XP_040699506.1">
    <property type="nucleotide sequence ID" value="XM_040846427.1"/>
</dbReference>
<evidence type="ECO:0000313" key="2">
    <source>
        <dbReference type="Proteomes" id="UP000184356"/>
    </source>
</evidence>
<organism evidence="1 2">
    <name type="scientific">Aspergillus sydowii CBS 593.65</name>
    <dbReference type="NCBI Taxonomy" id="1036612"/>
    <lineage>
        <taxon>Eukaryota</taxon>
        <taxon>Fungi</taxon>
        <taxon>Dikarya</taxon>
        <taxon>Ascomycota</taxon>
        <taxon>Pezizomycotina</taxon>
        <taxon>Eurotiomycetes</taxon>
        <taxon>Eurotiomycetidae</taxon>
        <taxon>Eurotiales</taxon>
        <taxon>Aspergillaceae</taxon>
        <taxon>Aspergillus</taxon>
        <taxon>Aspergillus subgen. Nidulantes</taxon>
    </lineage>
</organism>
<accession>A0A1L9T8D7</accession>
<dbReference type="Proteomes" id="UP000184356">
    <property type="component" value="Unassembled WGS sequence"/>
</dbReference>
<dbReference type="GeneID" id="63762500"/>
<protein>
    <submittedName>
        <fullName evidence="1">Uncharacterized protein</fullName>
    </submittedName>
</protein>
<dbReference type="AlphaFoldDB" id="A0A1L9T8D7"/>
<keyword evidence="2" id="KW-1185">Reference proteome</keyword>
<proteinExistence type="predicted"/>
<name>A0A1L9T8D7_9EURO</name>
<evidence type="ECO:0000313" key="1">
    <source>
        <dbReference type="EMBL" id="OJJ55700.1"/>
    </source>
</evidence>
<sequence length="161" mass="18088">MTVRPSRICWTEIWGSWKDQLMGLVCNGCVFVSPDCRSLTRSMGRRSCHKSDVKTNASKLACENIVLEIEYGNRTELLGMFHPARPAQSAMLIFIKPSVSSSGPCDLRLTSICPSFSSRSTHNVRARAGYRQRKGRRSLKWKTIVRFLVVDLLCKCCGMPG</sequence>